<dbReference type="SUPFAM" id="SSF48403">
    <property type="entry name" value="Ankyrin repeat"/>
    <property type="match status" value="1"/>
</dbReference>
<reference evidence="2" key="1">
    <citation type="submission" date="2022-12" db="EMBL/GenBank/DDBJ databases">
        <title>Chromosome-Level Genome Assembly of Japanese Cedar (Cryptomeriajaponica D. Don).</title>
        <authorList>
            <person name="Fujino T."/>
            <person name="Yamaguchi K."/>
            <person name="Yokoyama T."/>
            <person name="Hamanaka T."/>
            <person name="Harazono Y."/>
            <person name="Kamada H."/>
            <person name="Kobayashi W."/>
            <person name="Ujino-Ihara T."/>
            <person name="Uchiyama K."/>
            <person name="Matsumoto A."/>
            <person name="Izuno A."/>
            <person name="Tsumura Y."/>
            <person name="Toyoda A."/>
            <person name="Shigenobu S."/>
            <person name="Moriguchi Y."/>
            <person name="Ueno S."/>
            <person name="Kasahara M."/>
        </authorList>
    </citation>
    <scope>NUCLEOTIDE SEQUENCE</scope>
</reference>
<gene>
    <name evidence="2" type="ORF">SUGI_1488620</name>
</gene>
<name>A0AAD3RRK7_CRYJA</name>
<dbReference type="EMBL" id="BSEH01000652">
    <property type="protein sequence ID" value="GLJ59020.1"/>
    <property type="molecule type" value="Genomic_DNA"/>
</dbReference>
<keyword evidence="3" id="KW-1185">Reference proteome</keyword>
<sequence>MKRFSSALCLADKQKQQEAVADEATQQQAHQITVSQQKTNRLDPNRLSQQQQQQQCKSATKSAGKSKTVAGTADKLQLAPEDPMILARQRRPSVSKGSVNVDQQALFSAVECNQTERAKTILDDGKVNVNSLNGDKLTCLDIAVLLRNVEMVRLLQQYNAKESSASRRLVEDLSRSLKVIAPSSQQLCSSNQAPAASLQEAEHGLAPQTSTALPLTASSTGQAHTSGQLMLNTGSLLSSALFEVEASFKQQQSLWSDNQQDPKQQNLAVFNQLLAQQLMLLSHQQRLGQQARLGYVGPPGNCNVQSGAGEQQAALQQQQQQPRAHNCPLIKLTQNNSTDSACDSMNATQPYLSGAAISDSGVTNAGDPVDLDHCPSIAYRLMTATSQHGRALGRTQRQLAGQSICRDSSGNRSDRCSVKGDRIIITKYKDGNKRRKYDEEVFRKFTKLILLNKHILDDYQSAVGGPKQLQQSISADSTMTTTTPTTTTTACDQPAQVDKLVVTNDDRLPIIEVLNDLVSPGALMSDFYWLLKINGTQWMDIKRIRQQLQKSHSSSNAPFAHQTIERN</sequence>
<evidence type="ECO:0000256" key="1">
    <source>
        <dbReference type="SAM" id="MobiDB-lite"/>
    </source>
</evidence>
<evidence type="ECO:0000313" key="2">
    <source>
        <dbReference type="EMBL" id="GLJ59020.1"/>
    </source>
</evidence>
<accession>A0AAD3RRK7</accession>
<dbReference type="Proteomes" id="UP001234787">
    <property type="component" value="Unassembled WGS sequence"/>
</dbReference>
<dbReference type="AlphaFoldDB" id="A0AAD3RRK7"/>
<dbReference type="Gene3D" id="1.25.40.20">
    <property type="entry name" value="Ankyrin repeat-containing domain"/>
    <property type="match status" value="1"/>
</dbReference>
<comment type="caution">
    <text evidence="2">The sequence shown here is derived from an EMBL/GenBank/DDBJ whole genome shotgun (WGS) entry which is preliminary data.</text>
</comment>
<evidence type="ECO:0000313" key="3">
    <source>
        <dbReference type="Proteomes" id="UP001234787"/>
    </source>
</evidence>
<dbReference type="InterPro" id="IPR036770">
    <property type="entry name" value="Ankyrin_rpt-contain_sf"/>
</dbReference>
<protein>
    <submittedName>
        <fullName evidence="2">Uncharacterized protein</fullName>
    </submittedName>
</protein>
<proteinExistence type="predicted"/>
<feature type="region of interest" description="Disordered" evidence="1">
    <location>
        <begin position="31"/>
        <end position="52"/>
    </location>
</feature>
<organism evidence="2 3">
    <name type="scientific">Cryptomeria japonica</name>
    <name type="common">Japanese cedar</name>
    <name type="synonym">Cupressus japonica</name>
    <dbReference type="NCBI Taxonomy" id="3369"/>
    <lineage>
        <taxon>Eukaryota</taxon>
        <taxon>Viridiplantae</taxon>
        <taxon>Streptophyta</taxon>
        <taxon>Embryophyta</taxon>
        <taxon>Tracheophyta</taxon>
        <taxon>Spermatophyta</taxon>
        <taxon>Pinopsida</taxon>
        <taxon>Pinidae</taxon>
        <taxon>Conifers II</taxon>
        <taxon>Cupressales</taxon>
        <taxon>Cupressaceae</taxon>
        <taxon>Cryptomeria</taxon>
    </lineage>
</organism>